<dbReference type="AlphaFoldDB" id="A0A202CAN6"/>
<evidence type="ECO:0000313" key="1">
    <source>
        <dbReference type="EMBL" id="OVE60796.1"/>
    </source>
</evidence>
<name>A0A202CAN6_9FLAO</name>
<accession>A0A202CAN6</accession>
<comment type="caution">
    <text evidence="1">The sequence shown here is derived from an EMBL/GenBank/DDBJ whole genome shotgun (WGS) entry which is preliminary data.</text>
</comment>
<proteinExistence type="predicted"/>
<sequence>MAYIIKTTSDGLIYVKASSVIHVKKPNALEGAKVMGQPLVINVNHIGFLSYNIEGHVTFFMASGFEISMKIFYEEAEEAFNCAKGNIEKIIR</sequence>
<evidence type="ECO:0008006" key="3">
    <source>
        <dbReference type="Google" id="ProtNLM"/>
    </source>
</evidence>
<dbReference type="EMBL" id="MVAG01000071">
    <property type="protein sequence ID" value="OVE60796.1"/>
    <property type="molecule type" value="Genomic_DNA"/>
</dbReference>
<organism evidence="1 2">
    <name type="scientific">Chryseobacterium mucoviscidosis</name>
    <dbReference type="NCBI Taxonomy" id="1945581"/>
    <lineage>
        <taxon>Bacteria</taxon>
        <taxon>Pseudomonadati</taxon>
        <taxon>Bacteroidota</taxon>
        <taxon>Flavobacteriia</taxon>
        <taxon>Flavobacteriales</taxon>
        <taxon>Weeksellaceae</taxon>
        <taxon>Chryseobacterium group</taxon>
        <taxon>Chryseobacterium</taxon>
    </lineage>
</organism>
<evidence type="ECO:0000313" key="2">
    <source>
        <dbReference type="Proteomes" id="UP000196355"/>
    </source>
</evidence>
<dbReference type="Proteomes" id="UP000196355">
    <property type="component" value="Unassembled WGS sequence"/>
</dbReference>
<dbReference type="RefSeq" id="WP_087706599.1">
    <property type="nucleotide sequence ID" value="NZ_MVAG01000071.1"/>
</dbReference>
<protein>
    <recommendedName>
        <fullName evidence="3">GRAM domain-containing protein</fullName>
    </recommendedName>
</protein>
<keyword evidence="2" id="KW-1185">Reference proteome</keyword>
<reference evidence="2" key="1">
    <citation type="submission" date="2017-02" db="EMBL/GenBank/DDBJ databases">
        <authorList>
            <person name="Tetz G."/>
            <person name="Tetz V."/>
        </authorList>
    </citation>
    <scope>NUCLEOTIDE SEQUENCE [LARGE SCALE GENOMIC DNA]</scope>
    <source>
        <strain evidence="2">VT16-26</strain>
    </source>
</reference>
<gene>
    <name evidence="1" type="ORF">B0E34_02915</name>
</gene>